<keyword evidence="9" id="KW-0966">Cell projection</keyword>
<feature type="domain" description="Shisa N-terminal" evidence="16">
    <location>
        <begin position="46"/>
        <end position="96"/>
    </location>
</feature>
<evidence type="ECO:0000256" key="7">
    <source>
        <dbReference type="ARBA" id="ARBA00023180"/>
    </source>
</evidence>
<dbReference type="GO" id="GO:0048172">
    <property type="term" value="P:regulation of short-term neuronal synaptic plasticity"/>
    <property type="evidence" value="ECO:0007669"/>
    <property type="project" value="TreeGrafter"/>
</dbReference>
<dbReference type="Ensembl" id="ENSDCDT00010012395.1">
    <property type="protein sequence ID" value="ENSDCDP00010011825.1"/>
    <property type="gene ID" value="ENSDCDG00010005271.1"/>
</dbReference>
<dbReference type="GO" id="GO:0032591">
    <property type="term" value="C:dendritic spine membrane"/>
    <property type="evidence" value="ECO:0007669"/>
    <property type="project" value="UniProtKB-SubCell"/>
</dbReference>
<keyword evidence="3 15" id="KW-0732">Signal</keyword>
<dbReference type="AlphaFoldDB" id="A0AAY4AU00"/>
<dbReference type="PANTHER" id="PTHR31774">
    <property type="entry name" value="PROTEIN SHISA-9-RELATED"/>
    <property type="match status" value="1"/>
</dbReference>
<evidence type="ECO:0000256" key="2">
    <source>
        <dbReference type="ARBA" id="ARBA00022692"/>
    </source>
</evidence>
<feature type="region of interest" description="Disordered" evidence="13">
    <location>
        <begin position="392"/>
        <end position="417"/>
    </location>
</feature>
<evidence type="ECO:0000256" key="11">
    <source>
        <dbReference type="ARBA" id="ARBA00037492"/>
    </source>
</evidence>
<evidence type="ECO:0000313" key="18">
    <source>
        <dbReference type="Proteomes" id="UP000694580"/>
    </source>
</evidence>
<evidence type="ECO:0000256" key="13">
    <source>
        <dbReference type="SAM" id="MobiDB-lite"/>
    </source>
</evidence>
<comment type="similarity">
    <text evidence="12">Belongs to the shisa family. SHISA9 subfamily.</text>
</comment>
<evidence type="ECO:0000256" key="14">
    <source>
        <dbReference type="SAM" id="Phobius"/>
    </source>
</evidence>
<feature type="region of interest" description="Disordered" evidence="13">
    <location>
        <begin position="504"/>
        <end position="536"/>
    </location>
</feature>
<evidence type="ECO:0000256" key="1">
    <source>
        <dbReference type="ARBA" id="ARBA00022475"/>
    </source>
</evidence>
<dbReference type="GO" id="GO:0045211">
    <property type="term" value="C:postsynaptic membrane"/>
    <property type="evidence" value="ECO:0007669"/>
    <property type="project" value="TreeGrafter"/>
</dbReference>
<keyword evidence="6 14" id="KW-0472">Membrane</keyword>
<keyword evidence="2 14" id="KW-0812">Transmembrane</keyword>
<evidence type="ECO:0000256" key="4">
    <source>
        <dbReference type="ARBA" id="ARBA00022989"/>
    </source>
</evidence>
<evidence type="ECO:0000256" key="10">
    <source>
        <dbReference type="ARBA" id="ARBA00029429"/>
    </source>
</evidence>
<keyword evidence="4 14" id="KW-1133">Transmembrane helix</keyword>
<dbReference type="GeneID" id="114796046"/>
<feature type="signal peptide" evidence="15">
    <location>
        <begin position="1"/>
        <end position="18"/>
    </location>
</feature>
<reference evidence="17" key="2">
    <citation type="submission" date="2025-08" db="UniProtKB">
        <authorList>
            <consortium name="Ensembl"/>
        </authorList>
    </citation>
    <scope>IDENTIFICATION</scope>
</reference>
<dbReference type="Pfam" id="PF13908">
    <property type="entry name" value="Shisa_N"/>
    <property type="match status" value="1"/>
</dbReference>
<evidence type="ECO:0000256" key="12">
    <source>
        <dbReference type="ARBA" id="ARBA00038448"/>
    </source>
</evidence>
<dbReference type="RefSeq" id="XP_028845714.1">
    <property type="nucleotide sequence ID" value="XM_028989881.1"/>
</dbReference>
<feature type="transmembrane region" description="Helical" evidence="14">
    <location>
        <begin position="126"/>
        <end position="149"/>
    </location>
</feature>
<sequence length="756" mass="77555">MGWTAVLLGFFLLKVVSADGGFVMIGGSNGSRSEEKTSSDAPPTEDRCRGYYDVMGQWDPPFVCQTGSYLYCCGTCGFRFCCEYKDSRLDQNTCTNYDTPVWMLSGQTPFKKSDPRSDRTKDSTNFIVYIICGVVAIMALVGIFTKLGLEKAHRPQRENMSRAVASVMQGACAAEHEGGIGMRGQHYDNVQQRLAGLAGVQLNSTLPQQQPYPHLGPLAHVYEQPQPSKELNKYASLKAVAEKANGDFYSKRHHVTELATKDSLPLQPIVPIRIEHREPVATYISELPCPKQNGQKPRSGRGHIAPTGPAAGATPGVAIGVGVGTGIGAGIGARIGAVIGPGIEARTVARIGTGTEHGFWTGTGPRIGSATGVSFQTGTGPRTGTATGVSFQTGTGPRIGSATGVNFQTGTGTRTGTVTGVSFQTGTGPRIGSATGVSFQTGTGPRIGSATGVSFQTGTGTRTGTVTGVSFQTGTGPRIGTATGVSFQTGTGPRIGTGFGAGIGDSIQIGPRSSTGFGTGIGASIHTGTGPRTGGGYVTGIETNIHTGTGPRTGSGFGSGIGTNIHTGTGPRTGSGYGTGIGANIHTGTGPRTGSGYGTGIGANIHTGTGPRTGSGFGTGGGGRSVIRVGGGIGEAIGIKMGPGIGARVISRSGMRLDDRFGAEIGAGIGVEAGVGVQAAMEPRIHHMAYSSNTIAAPGMLRGWDGTDTAGRRKICGPRKAPCLVDQVNELHTTRSHHYLPTQPYFITNSKTEVTV</sequence>
<keyword evidence="5" id="KW-0770">Synapse</keyword>
<dbReference type="GO" id="GO:0014069">
    <property type="term" value="C:postsynaptic density"/>
    <property type="evidence" value="ECO:0007669"/>
    <property type="project" value="TreeGrafter"/>
</dbReference>
<dbReference type="Proteomes" id="UP000694580">
    <property type="component" value="Chromosome 8"/>
</dbReference>
<dbReference type="GeneTree" id="ENSGT00940000163663"/>
<evidence type="ECO:0000256" key="5">
    <source>
        <dbReference type="ARBA" id="ARBA00023018"/>
    </source>
</evidence>
<feature type="compositionally biased region" description="Low complexity" evidence="13">
    <location>
        <begin position="457"/>
        <end position="469"/>
    </location>
</feature>
<evidence type="ECO:0000256" key="8">
    <source>
        <dbReference type="ARBA" id="ARBA00023257"/>
    </source>
</evidence>
<evidence type="ECO:0000256" key="15">
    <source>
        <dbReference type="SAM" id="SignalP"/>
    </source>
</evidence>
<keyword evidence="8" id="KW-0628">Postsynaptic cell membrane</keyword>
<evidence type="ECO:0000256" key="6">
    <source>
        <dbReference type="ARBA" id="ARBA00023136"/>
    </source>
</evidence>
<evidence type="ECO:0000256" key="3">
    <source>
        <dbReference type="ARBA" id="ARBA00022729"/>
    </source>
</evidence>
<dbReference type="PANTHER" id="PTHR31774:SF1">
    <property type="entry name" value="PROTEIN SHISA-9"/>
    <property type="match status" value="1"/>
</dbReference>
<feature type="compositionally biased region" description="Gly residues" evidence="13">
    <location>
        <begin position="571"/>
        <end position="581"/>
    </location>
</feature>
<reference evidence="17" key="3">
    <citation type="submission" date="2025-09" db="UniProtKB">
        <authorList>
            <consortium name="Ensembl"/>
        </authorList>
    </citation>
    <scope>IDENTIFICATION</scope>
</reference>
<dbReference type="GO" id="GO:0032281">
    <property type="term" value="C:AMPA glutamate receptor complex"/>
    <property type="evidence" value="ECO:0007669"/>
    <property type="project" value="TreeGrafter"/>
</dbReference>
<feature type="chain" id="PRO_5044193653" description="Shisa N-terminal domain-containing protein" evidence="15">
    <location>
        <begin position="19"/>
        <end position="756"/>
    </location>
</feature>
<comment type="subcellular location">
    <subcellularLocation>
        <location evidence="10">Cell projection</location>
        <location evidence="10">Dendritic spine membrane</location>
        <topology evidence="10">Single-pass type I membrane protein</topology>
    </subcellularLocation>
</comment>
<keyword evidence="7" id="KW-0325">Glycoprotein</keyword>
<evidence type="ECO:0000259" key="16">
    <source>
        <dbReference type="Pfam" id="PF13908"/>
    </source>
</evidence>
<keyword evidence="1" id="KW-1003">Cell membrane</keyword>
<dbReference type="InterPro" id="IPR053891">
    <property type="entry name" value="Shisa_N"/>
</dbReference>
<keyword evidence="18" id="KW-1185">Reference proteome</keyword>
<gene>
    <name evidence="17" type="primary">shisa9a</name>
</gene>
<reference evidence="17 18" key="1">
    <citation type="submission" date="2020-06" db="EMBL/GenBank/DDBJ databases">
        <authorList>
            <consortium name="Wellcome Sanger Institute Data Sharing"/>
        </authorList>
    </citation>
    <scope>NUCLEOTIDE SEQUENCE [LARGE SCALE GENOMIC DNA]</scope>
</reference>
<dbReference type="InterPro" id="IPR026910">
    <property type="entry name" value="Shisa"/>
</dbReference>
<feature type="region of interest" description="Disordered" evidence="13">
    <location>
        <begin position="442"/>
        <end position="491"/>
    </location>
</feature>
<protein>
    <recommendedName>
        <fullName evidence="16">Shisa N-terminal domain-containing protein</fullName>
    </recommendedName>
</protein>
<name>A0AAY4AU00_9TELE</name>
<accession>A0AAY4AU00</accession>
<proteinExistence type="inferred from homology"/>
<organism evidence="17 18">
    <name type="scientific">Denticeps clupeoides</name>
    <name type="common">denticle herring</name>
    <dbReference type="NCBI Taxonomy" id="299321"/>
    <lineage>
        <taxon>Eukaryota</taxon>
        <taxon>Metazoa</taxon>
        <taxon>Chordata</taxon>
        <taxon>Craniata</taxon>
        <taxon>Vertebrata</taxon>
        <taxon>Euteleostomi</taxon>
        <taxon>Actinopterygii</taxon>
        <taxon>Neopterygii</taxon>
        <taxon>Teleostei</taxon>
        <taxon>Clupei</taxon>
        <taxon>Clupeiformes</taxon>
        <taxon>Denticipitoidei</taxon>
        <taxon>Denticipitidae</taxon>
        <taxon>Denticeps</taxon>
    </lineage>
</organism>
<feature type="region of interest" description="Disordered" evidence="13">
    <location>
        <begin position="566"/>
        <end position="598"/>
    </location>
</feature>
<comment type="function">
    <text evidence="11">Regulator of short-term neuronal synaptic plasticity in the dentate gyrus. Associates with AMPA receptors (ionotropic glutamate receptors) in synaptic spines and promotes AMPA receptor desensitization at excitatory synapses.</text>
</comment>
<evidence type="ECO:0000256" key="9">
    <source>
        <dbReference type="ARBA" id="ARBA00023273"/>
    </source>
</evidence>
<evidence type="ECO:0000313" key="17">
    <source>
        <dbReference type="Ensembl" id="ENSDCDP00010011825.1"/>
    </source>
</evidence>